<dbReference type="Gene3D" id="1.10.10.10">
    <property type="entry name" value="Winged helix-like DNA-binding domain superfamily/Winged helix DNA-binding domain"/>
    <property type="match status" value="1"/>
</dbReference>
<gene>
    <name evidence="3" type="ORF">M0R89_01280</name>
</gene>
<feature type="compositionally biased region" description="Basic and acidic residues" evidence="1">
    <location>
        <begin position="116"/>
        <end position="142"/>
    </location>
</feature>
<organism evidence="3 4">
    <name type="scientific">Halorussus limi</name>
    <dbReference type="NCBI Taxonomy" id="2938695"/>
    <lineage>
        <taxon>Archaea</taxon>
        <taxon>Methanobacteriati</taxon>
        <taxon>Methanobacteriota</taxon>
        <taxon>Stenosarchaea group</taxon>
        <taxon>Halobacteria</taxon>
        <taxon>Halobacteriales</taxon>
        <taxon>Haladaptataceae</taxon>
        <taxon>Halorussus</taxon>
    </lineage>
</organism>
<dbReference type="EMBL" id="CP096659">
    <property type="protein sequence ID" value="UPV74718.1"/>
    <property type="molecule type" value="Genomic_DNA"/>
</dbReference>
<dbReference type="InterPro" id="IPR055768">
    <property type="entry name" value="DUF7344"/>
</dbReference>
<feature type="region of interest" description="Disordered" evidence="1">
    <location>
        <begin position="112"/>
        <end position="142"/>
    </location>
</feature>
<dbReference type="Proteomes" id="UP000830729">
    <property type="component" value="Chromosome"/>
</dbReference>
<dbReference type="Pfam" id="PF24035">
    <property type="entry name" value="DUF7344"/>
    <property type="match status" value="1"/>
</dbReference>
<evidence type="ECO:0000313" key="3">
    <source>
        <dbReference type="EMBL" id="UPV74718.1"/>
    </source>
</evidence>
<dbReference type="AlphaFoldDB" id="A0A8U0HUW1"/>
<evidence type="ECO:0000259" key="2">
    <source>
        <dbReference type="Pfam" id="PF24035"/>
    </source>
</evidence>
<proteinExistence type="predicted"/>
<reference evidence="3 4" key="1">
    <citation type="submission" date="2022-04" db="EMBL/GenBank/DDBJ databases">
        <title>Diverse halophilic archaea isolated from saline environments.</title>
        <authorList>
            <person name="Cui H.-L."/>
        </authorList>
    </citation>
    <scope>NUCLEOTIDE SEQUENCE [LARGE SCALE GENOMIC DNA]</scope>
    <source>
        <strain evidence="3 4">XZYJT49</strain>
    </source>
</reference>
<evidence type="ECO:0000256" key="1">
    <source>
        <dbReference type="SAM" id="MobiDB-lite"/>
    </source>
</evidence>
<dbReference type="KEGG" id="halx:M0R89_01280"/>
<sequence>MADHSTEPPTDDSARVDAVFGAVSNPRRRYALYYLSDRGATDVETLSTVVAGWARTRADPSAVVTPEDREDVRVSLHHTHLPRLEREGFVRYDRETGEVELAEMPDLLETVLTRSLDQRRRETGPGSRRSSDWHDSKTDDAP</sequence>
<evidence type="ECO:0000313" key="4">
    <source>
        <dbReference type="Proteomes" id="UP000830729"/>
    </source>
</evidence>
<protein>
    <recommendedName>
        <fullName evidence="2">DUF7344 domain-containing protein</fullName>
    </recommendedName>
</protein>
<name>A0A8U0HUW1_9EURY</name>
<feature type="domain" description="DUF7344" evidence="2">
    <location>
        <begin position="20"/>
        <end position="100"/>
    </location>
</feature>
<dbReference type="GeneID" id="72183789"/>
<keyword evidence="4" id="KW-1185">Reference proteome</keyword>
<accession>A0A8U0HUW1</accession>
<dbReference type="InterPro" id="IPR036388">
    <property type="entry name" value="WH-like_DNA-bd_sf"/>
</dbReference>
<dbReference type="RefSeq" id="WP_248650762.1">
    <property type="nucleotide sequence ID" value="NZ_CP096659.1"/>
</dbReference>